<organism evidence="1 2">
    <name type="scientific">Panagrellus redivivus</name>
    <name type="common">Microworm</name>
    <dbReference type="NCBI Taxonomy" id="6233"/>
    <lineage>
        <taxon>Eukaryota</taxon>
        <taxon>Metazoa</taxon>
        <taxon>Ecdysozoa</taxon>
        <taxon>Nematoda</taxon>
        <taxon>Chromadorea</taxon>
        <taxon>Rhabditida</taxon>
        <taxon>Tylenchina</taxon>
        <taxon>Panagrolaimomorpha</taxon>
        <taxon>Panagrolaimoidea</taxon>
        <taxon>Panagrolaimidae</taxon>
        <taxon>Panagrellus</taxon>
    </lineage>
</organism>
<accession>A0A7E4UTH2</accession>
<sequence>MPFPLSSLPYGFRQRLRELATPLEAYQLQTAAPHFSGFQPLVMLNRSDNYRVYNVDGSTSDLHFRQRNSLEKRLIPLTDNELHLVQELWVINFKNVDKALSIFNHCVLSPCVGLQFVQMHINLALVEKIKSSLNLKITDYNHANHIYPELCFNACTFDPEAFPAIYRSLFKQFQRIRWYSFLKEVTWLQDMMNENVTGLHFFYVHFESPEMLDVDKTLFVQFCLAQAPHFNFSVETPRPCSDPLFKQKFDNLMSGNFAEVDNKLRHLTTTRTTVLEQFHGFYPVKYTMFQL</sequence>
<keyword evidence="1" id="KW-1185">Reference proteome</keyword>
<evidence type="ECO:0000313" key="1">
    <source>
        <dbReference type="Proteomes" id="UP000492821"/>
    </source>
</evidence>
<name>A0A7E4UTH2_PANRE</name>
<proteinExistence type="predicted"/>
<reference evidence="1" key="1">
    <citation type="journal article" date="2013" name="Genetics">
        <title>The draft genome and transcriptome of Panagrellus redivivus are shaped by the harsh demands of a free-living lifestyle.</title>
        <authorList>
            <person name="Srinivasan J."/>
            <person name="Dillman A.R."/>
            <person name="Macchietto M.G."/>
            <person name="Heikkinen L."/>
            <person name="Lakso M."/>
            <person name="Fracchia K.M."/>
            <person name="Antoshechkin I."/>
            <person name="Mortazavi A."/>
            <person name="Wong G."/>
            <person name="Sternberg P.W."/>
        </authorList>
    </citation>
    <scope>NUCLEOTIDE SEQUENCE [LARGE SCALE GENOMIC DNA]</scope>
    <source>
        <strain evidence="1">MT8872</strain>
    </source>
</reference>
<reference evidence="2" key="2">
    <citation type="submission" date="2020-10" db="UniProtKB">
        <authorList>
            <consortium name="WormBaseParasite"/>
        </authorList>
    </citation>
    <scope>IDENTIFICATION</scope>
</reference>
<protein>
    <submittedName>
        <fullName evidence="2">Uncharacterized protein</fullName>
    </submittedName>
</protein>
<dbReference type="Proteomes" id="UP000492821">
    <property type="component" value="Unassembled WGS sequence"/>
</dbReference>
<dbReference type="AlphaFoldDB" id="A0A7E4UTH2"/>
<dbReference type="WBParaSite" id="Pan_g12292.t1">
    <property type="protein sequence ID" value="Pan_g12292.t1"/>
    <property type="gene ID" value="Pan_g12292"/>
</dbReference>
<evidence type="ECO:0000313" key="2">
    <source>
        <dbReference type="WBParaSite" id="Pan_g12292.t1"/>
    </source>
</evidence>